<dbReference type="Proteomes" id="UP000218399">
    <property type="component" value="Unassembled WGS sequence"/>
</dbReference>
<comment type="pathway">
    <text evidence="1 8">Amino-acid biosynthesis; L-lysine biosynthesis via DAP pathway; DL-2,6-diaminopimelate from LL-2,6-diaminopimelate: step 1/1.</text>
</comment>
<protein>
    <recommendedName>
        <fullName evidence="3 8">Diaminopimelate epimerase</fullName>
        <shortName evidence="8">DAP epimerase</shortName>
        <ecNumber evidence="3 8">5.1.1.7</ecNumber>
    </recommendedName>
    <alternativeName>
        <fullName evidence="8">PLP-independent amino acid racemase</fullName>
    </alternativeName>
</protein>
<evidence type="ECO:0000256" key="9">
    <source>
        <dbReference type="PROSITE-ProRule" id="PRU10125"/>
    </source>
</evidence>
<dbReference type="NCBIfam" id="TIGR00652">
    <property type="entry name" value="DapF"/>
    <property type="match status" value="1"/>
</dbReference>
<dbReference type="Gene3D" id="3.10.310.10">
    <property type="entry name" value="Diaminopimelate Epimerase, Chain A, domain 1"/>
    <property type="match status" value="2"/>
</dbReference>
<evidence type="ECO:0000256" key="5">
    <source>
        <dbReference type="ARBA" id="ARBA00023154"/>
    </source>
</evidence>
<accession>A0A2A2EFP1</accession>
<keyword evidence="6 8" id="KW-0413">Isomerase</keyword>
<feature type="site" description="Could be important to modulate the pK values of the two catalytic cysteine residues" evidence="8">
    <location>
        <position position="172"/>
    </location>
</feature>
<feature type="binding site" evidence="8">
    <location>
        <begin position="241"/>
        <end position="242"/>
    </location>
    <ligand>
        <name>substrate</name>
    </ligand>
</feature>
<dbReference type="Pfam" id="PF01678">
    <property type="entry name" value="DAP_epimerase"/>
    <property type="match status" value="2"/>
</dbReference>
<dbReference type="PROSITE" id="PS01326">
    <property type="entry name" value="DAP_EPIMERASE"/>
    <property type="match status" value="1"/>
</dbReference>
<dbReference type="GO" id="GO:0005829">
    <property type="term" value="C:cytosol"/>
    <property type="evidence" value="ECO:0007669"/>
    <property type="project" value="TreeGrafter"/>
</dbReference>
<reference evidence="10 11" key="1">
    <citation type="journal article" date="2017" name="ISME J.">
        <title>Unveiling bifidobacterial biogeography across the mammalian branch of the tree of life.</title>
        <authorList>
            <person name="Milani C."/>
            <person name="Mangifesta M."/>
            <person name="Mancabelli L."/>
            <person name="Lugli G.A."/>
            <person name="James K."/>
            <person name="Duranti S."/>
            <person name="Turroni F."/>
            <person name="Ferrario C."/>
            <person name="Ossiprandi M.C."/>
            <person name="van Sinderen D."/>
            <person name="Ventura M."/>
        </authorList>
    </citation>
    <scope>NUCLEOTIDE SEQUENCE [LARGE SCALE GENOMIC DNA]</scope>
    <source>
        <strain evidence="11">Ham19E</strain>
    </source>
</reference>
<dbReference type="InterPro" id="IPR001653">
    <property type="entry name" value="DAP_epimerase_DapF"/>
</dbReference>
<feature type="active site" description="Proton acceptor" evidence="8">
    <location>
        <position position="240"/>
    </location>
</feature>
<keyword evidence="5 8" id="KW-0457">Lysine biosynthesis</keyword>
<comment type="subcellular location">
    <subcellularLocation>
        <location evidence="8">Cytoplasm</location>
    </subcellularLocation>
</comment>
<dbReference type="PANTHER" id="PTHR31689:SF0">
    <property type="entry name" value="DIAMINOPIMELATE EPIMERASE"/>
    <property type="match status" value="1"/>
</dbReference>
<evidence type="ECO:0000256" key="7">
    <source>
        <dbReference type="ARBA" id="ARBA00051712"/>
    </source>
</evidence>
<dbReference type="SUPFAM" id="SSF54506">
    <property type="entry name" value="Diaminopimelate epimerase-like"/>
    <property type="match status" value="2"/>
</dbReference>
<evidence type="ECO:0000313" key="11">
    <source>
        <dbReference type="Proteomes" id="UP000218399"/>
    </source>
</evidence>
<comment type="caution">
    <text evidence="10">The sequence shown here is derived from an EMBL/GenBank/DDBJ whole genome shotgun (WGS) entry which is preliminary data.</text>
</comment>
<feature type="binding site" evidence="8">
    <location>
        <position position="170"/>
    </location>
    <ligand>
        <name>substrate</name>
    </ligand>
</feature>
<dbReference type="EC" id="5.1.1.7" evidence="3 8"/>
<feature type="binding site" evidence="8">
    <location>
        <position position="78"/>
    </location>
    <ligand>
        <name>substrate</name>
    </ligand>
</feature>
<evidence type="ECO:0000313" key="10">
    <source>
        <dbReference type="EMBL" id="PAU67797.1"/>
    </source>
</evidence>
<evidence type="ECO:0000256" key="4">
    <source>
        <dbReference type="ARBA" id="ARBA00022605"/>
    </source>
</evidence>
<evidence type="ECO:0000256" key="8">
    <source>
        <dbReference type="HAMAP-Rule" id="MF_00197"/>
    </source>
</evidence>
<comment type="catalytic activity">
    <reaction evidence="7 8">
        <text>(2S,6S)-2,6-diaminopimelate = meso-2,6-diaminopimelate</text>
        <dbReference type="Rhea" id="RHEA:15393"/>
        <dbReference type="ChEBI" id="CHEBI:57609"/>
        <dbReference type="ChEBI" id="CHEBI:57791"/>
        <dbReference type="EC" id="5.1.1.7"/>
    </reaction>
</comment>
<sequence>MTVYKTQATGNDFVMFEDADGAFDPQPKEVAKICDRHFGIGADGLIRVTRPQHVKDISDEDLKACADAHVEWFMDYRNADGSIAQMCGNGSRATALFIRTMHGIGGGGPLKLGTRAGVKELTPMPDDDELGAHVFRVDMGAWKTGDEDAHTVTVAGAPGEGKGTFVDMGNPHIVVVVEDAFSTLPVLEDLDLSRPPVVVPAIEEGQNVEFVRIDEIDGAEDRGEATMRVHERGCGETLSCGTGLCATAVVLHAKTGVNHWRITVRGGKVDVDVTGDDVMLTGPAAIVAKAELL</sequence>
<feature type="active site" evidence="9">
    <location>
        <position position="87"/>
    </location>
</feature>
<feature type="active site" description="Proton donor" evidence="8">
    <location>
        <position position="87"/>
    </location>
</feature>
<dbReference type="AlphaFoldDB" id="A0A2A2EFP1"/>
<dbReference type="EMBL" id="MVOH01000009">
    <property type="protein sequence ID" value="PAU67797.1"/>
    <property type="molecule type" value="Genomic_DNA"/>
</dbReference>
<dbReference type="GO" id="GO:0008837">
    <property type="term" value="F:diaminopimelate epimerase activity"/>
    <property type="evidence" value="ECO:0007669"/>
    <property type="project" value="UniProtKB-UniRule"/>
</dbReference>
<keyword evidence="4 8" id="KW-0028">Amino-acid biosynthesis</keyword>
<dbReference type="InterPro" id="IPR018510">
    <property type="entry name" value="DAP_epimerase_AS"/>
</dbReference>
<dbReference type="HAMAP" id="MF_00197">
    <property type="entry name" value="DAP_epimerase"/>
    <property type="match status" value="1"/>
</dbReference>
<dbReference type="GO" id="GO:0009089">
    <property type="term" value="P:lysine biosynthetic process via diaminopimelate"/>
    <property type="evidence" value="ECO:0007669"/>
    <property type="project" value="UniProtKB-UniRule"/>
</dbReference>
<keyword evidence="11" id="KW-1185">Reference proteome</keyword>
<organism evidence="10 11">
    <name type="scientific">Bifidobacterium criceti</name>
    <dbReference type="NCBI Taxonomy" id="1960969"/>
    <lineage>
        <taxon>Bacteria</taxon>
        <taxon>Bacillati</taxon>
        <taxon>Actinomycetota</taxon>
        <taxon>Actinomycetes</taxon>
        <taxon>Bifidobacteriales</taxon>
        <taxon>Bifidobacteriaceae</taxon>
        <taxon>Bifidobacterium</taxon>
    </lineage>
</organism>
<name>A0A2A2EFP1_9BIFI</name>
<comment type="function">
    <text evidence="8">Catalyzes the stereoinversion of LL-2,6-diaminopimelate (L,L-DAP) to meso-diaminopimelate (meso-DAP), a precursor of L-lysine and an essential component of the bacterial peptidoglycan.</text>
</comment>
<feature type="site" description="Could be important to modulate the pK values of the two catalytic cysteine residues" evidence="8">
    <location>
        <position position="231"/>
    </location>
</feature>
<evidence type="ECO:0000256" key="1">
    <source>
        <dbReference type="ARBA" id="ARBA00005196"/>
    </source>
</evidence>
<evidence type="ECO:0000256" key="2">
    <source>
        <dbReference type="ARBA" id="ARBA00010219"/>
    </source>
</evidence>
<comment type="subunit">
    <text evidence="8">Homodimer.</text>
</comment>
<dbReference type="UniPathway" id="UPA00034">
    <property type="reaction ID" value="UER00025"/>
</dbReference>
<feature type="binding site" evidence="8">
    <location>
        <begin position="88"/>
        <end position="89"/>
    </location>
    <ligand>
        <name>substrate</name>
    </ligand>
</feature>
<evidence type="ECO:0000256" key="6">
    <source>
        <dbReference type="ARBA" id="ARBA00023235"/>
    </source>
</evidence>
<comment type="caution">
    <text evidence="8">Lacks conserved residue(s) required for the propagation of feature annotation.</text>
</comment>
<gene>
    <name evidence="8" type="primary">dapF</name>
    <name evidence="10" type="ORF">B1526_0952</name>
</gene>
<feature type="binding site" evidence="8">
    <location>
        <begin position="231"/>
        <end position="232"/>
    </location>
    <ligand>
        <name>substrate</name>
    </ligand>
</feature>
<comment type="similarity">
    <text evidence="2 8">Belongs to the diaminopimelate epimerase family.</text>
</comment>
<proteinExistence type="inferred from homology"/>
<evidence type="ECO:0000256" key="3">
    <source>
        <dbReference type="ARBA" id="ARBA00013080"/>
    </source>
</evidence>
<feature type="binding site" evidence="8">
    <location>
        <position position="11"/>
    </location>
    <ligand>
        <name>substrate</name>
    </ligand>
</feature>
<keyword evidence="8" id="KW-0963">Cytoplasm</keyword>
<dbReference type="PANTHER" id="PTHR31689">
    <property type="entry name" value="DIAMINOPIMELATE EPIMERASE, CHLOROPLASTIC"/>
    <property type="match status" value="1"/>
</dbReference>
<feature type="binding site" evidence="8">
    <location>
        <position position="207"/>
    </location>
    <ligand>
        <name>substrate</name>
    </ligand>
</feature>